<comment type="caution">
    <text evidence="1">The sequence shown here is derived from an EMBL/GenBank/DDBJ whole genome shotgun (WGS) entry which is preliminary data.</text>
</comment>
<feature type="non-terminal residue" evidence="1">
    <location>
        <position position="1"/>
    </location>
</feature>
<organism evidence="1">
    <name type="scientific">Tanacetum cinerariifolium</name>
    <name type="common">Dalmatian daisy</name>
    <name type="synonym">Chrysanthemum cinerariifolium</name>
    <dbReference type="NCBI Taxonomy" id="118510"/>
    <lineage>
        <taxon>Eukaryota</taxon>
        <taxon>Viridiplantae</taxon>
        <taxon>Streptophyta</taxon>
        <taxon>Embryophyta</taxon>
        <taxon>Tracheophyta</taxon>
        <taxon>Spermatophyta</taxon>
        <taxon>Magnoliopsida</taxon>
        <taxon>eudicotyledons</taxon>
        <taxon>Gunneridae</taxon>
        <taxon>Pentapetalae</taxon>
        <taxon>asterids</taxon>
        <taxon>campanulids</taxon>
        <taxon>Asterales</taxon>
        <taxon>Asteraceae</taxon>
        <taxon>Asteroideae</taxon>
        <taxon>Anthemideae</taxon>
        <taxon>Anthemidinae</taxon>
        <taxon>Tanacetum</taxon>
    </lineage>
</organism>
<dbReference type="AlphaFoldDB" id="A0A699VLR3"/>
<evidence type="ECO:0000313" key="1">
    <source>
        <dbReference type="EMBL" id="GFD32714.1"/>
    </source>
</evidence>
<gene>
    <name evidence="1" type="ORF">Tci_904683</name>
</gene>
<name>A0A699VLR3_TANCI</name>
<reference evidence="1" key="1">
    <citation type="journal article" date="2019" name="Sci. Rep.">
        <title>Draft genome of Tanacetum cinerariifolium, the natural source of mosquito coil.</title>
        <authorList>
            <person name="Yamashiro T."/>
            <person name="Shiraishi A."/>
            <person name="Satake H."/>
            <person name="Nakayama K."/>
        </authorList>
    </citation>
    <scope>NUCLEOTIDE SEQUENCE</scope>
</reference>
<accession>A0A699VLR3</accession>
<proteinExistence type="predicted"/>
<sequence length="62" mass="7136">HTVDQCFEKIRYPDWQKGKKAKKSTRMAAHVNFGFDEHFHDDTPFDMGSEIEVGFGQNGGVY</sequence>
<dbReference type="EMBL" id="BKCJ011427340">
    <property type="protein sequence ID" value="GFD32714.1"/>
    <property type="molecule type" value="Genomic_DNA"/>
</dbReference>
<protein>
    <submittedName>
        <fullName evidence="1">Uncharacterized protein</fullName>
    </submittedName>
</protein>